<keyword evidence="4" id="KW-0862">Zinc</keyword>
<dbReference type="InterPro" id="IPR008906">
    <property type="entry name" value="HATC_C_dom"/>
</dbReference>
<dbReference type="PANTHER" id="PTHR46481">
    <property type="entry name" value="ZINC FINGER BED DOMAIN-CONTAINING PROTEIN 4"/>
    <property type="match status" value="1"/>
</dbReference>
<dbReference type="AlphaFoldDB" id="A0A7J9CL05"/>
<dbReference type="GO" id="GO:0005634">
    <property type="term" value="C:nucleus"/>
    <property type="evidence" value="ECO:0007669"/>
    <property type="project" value="UniProtKB-SubCell"/>
</dbReference>
<evidence type="ECO:0000313" key="11">
    <source>
        <dbReference type="EMBL" id="MBA0749203.1"/>
    </source>
</evidence>
<dbReference type="SMART" id="SM00614">
    <property type="entry name" value="ZnF_BED"/>
    <property type="match status" value="1"/>
</dbReference>
<keyword evidence="7" id="KW-0804">Transcription</keyword>
<evidence type="ECO:0000256" key="7">
    <source>
        <dbReference type="ARBA" id="ARBA00023163"/>
    </source>
</evidence>
<dbReference type="InterPro" id="IPR036236">
    <property type="entry name" value="Znf_C2H2_sf"/>
</dbReference>
<dbReference type="InterPro" id="IPR012337">
    <property type="entry name" value="RNaseH-like_sf"/>
</dbReference>
<evidence type="ECO:0000259" key="10">
    <source>
        <dbReference type="PROSITE" id="PS50808"/>
    </source>
</evidence>
<dbReference type="PROSITE" id="PS50808">
    <property type="entry name" value="ZF_BED"/>
    <property type="match status" value="1"/>
</dbReference>
<evidence type="ECO:0000256" key="9">
    <source>
        <dbReference type="PROSITE-ProRule" id="PRU00027"/>
    </source>
</evidence>
<evidence type="ECO:0000256" key="4">
    <source>
        <dbReference type="ARBA" id="ARBA00022833"/>
    </source>
</evidence>
<gene>
    <name evidence="11" type="ORF">Gogos_003158</name>
</gene>
<evidence type="ECO:0000256" key="5">
    <source>
        <dbReference type="ARBA" id="ARBA00023015"/>
    </source>
</evidence>
<keyword evidence="12" id="KW-1185">Reference proteome</keyword>
<keyword evidence="2" id="KW-0479">Metal-binding</keyword>
<dbReference type="Pfam" id="PF02892">
    <property type="entry name" value="zf-BED"/>
    <property type="match status" value="1"/>
</dbReference>
<dbReference type="GO" id="GO:0003677">
    <property type="term" value="F:DNA binding"/>
    <property type="evidence" value="ECO:0007669"/>
    <property type="project" value="UniProtKB-KW"/>
</dbReference>
<reference evidence="11 12" key="1">
    <citation type="journal article" date="2019" name="Genome Biol. Evol.">
        <title>Insights into the evolution of the New World diploid cottons (Gossypium, subgenus Houzingenia) based on genome sequencing.</title>
        <authorList>
            <person name="Grover C.E."/>
            <person name="Arick M.A. 2nd"/>
            <person name="Thrash A."/>
            <person name="Conover J.L."/>
            <person name="Sanders W.S."/>
            <person name="Peterson D.G."/>
            <person name="Frelichowski J.E."/>
            <person name="Scheffler J.A."/>
            <person name="Scheffler B.E."/>
            <person name="Wendel J.F."/>
        </authorList>
    </citation>
    <scope>NUCLEOTIDE SEQUENCE [LARGE SCALE GENOMIC DNA]</scope>
    <source>
        <strain evidence="11">5</strain>
        <tissue evidence="11">Leaf</tissue>
    </source>
</reference>
<dbReference type="GO" id="GO:0046983">
    <property type="term" value="F:protein dimerization activity"/>
    <property type="evidence" value="ECO:0007669"/>
    <property type="project" value="InterPro"/>
</dbReference>
<name>A0A7J9CL05_GOSGO</name>
<dbReference type="SUPFAM" id="SSF53098">
    <property type="entry name" value="Ribonuclease H-like"/>
    <property type="match status" value="1"/>
</dbReference>
<comment type="subcellular location">
    <subcellularLocation>
        <location evidence="1">Nucleus</location>
    </subcellularLocation>
</comment>
<evidence type="ECO:0000256" key="8">
    <source>
        <dbReference type="ARBA" id="ARBA00023242"/>
    </source>
</evidence>
<proteinExistence type="predicted"/>
<dbReference type="SUPFAM" id="SSF57667">
    <property type="entry name" value="beta-beta-alpha zinc fingers"/>
    <property type="match status" value="1"/>
</dbReference>
<protein>
    <recommendedName>
        <fullName evidence="10">BED-type domain-containing protein</fullName>
    </recommendedName>
</protein>
<organism evidence="11 12">
    <name type="scientific">Gossypium gossypioides</name>
    <name type="common">Mexican cotton</name>
    <name type="synonym">Selera gossypioides</name>
    <dbReference type="NCBI Taxonomy" id="34282"/>
    <lineage>
        <taxon>Eukaryota</taxon>
        <taxon>Viridiplantae</taxon>
        <taxon>Streptophyta</taxon>
        <taxon>Embryophyta</taxon>
        <taxon>Tracheophyta</taxon>
        <taxon>Spermatophyta</taxon>
        <taxon>Magnoliopsida</taxon>
        <taxon>eudicotyledons</taxon>
        <taxon>Gunneridae</taxon>
        <taxon>Pentapetalae</taxon>
        <taxon>rosids</taxon>
        <taxon>malvids</taxon>
        <taxon>Malvales</taxon>
        <taxon>Malvaceae</taxon>
        <taxon>Malvoideae</taxon>
        <taxon>Gossypium</taxon>
    </lineage>
</organism>
<evidence type="ECO:0000256" key="3">
    <source>
        <dbReference type="ARBA" id="ARBA00022771"/>
    </source>
</evidence>
<accession>A0A7J9CL05</accession>
<dbReference type="Pfam" id="PF05699">
    <property type="entry name" value="Dimer_Tnp_hAT"/>
    <property type="match status" value="1"/>
</dbReference>
<dbReference type="PANTHER" id="PTHR46481:SF10">
    <property type="entry name" value="ZINC FINGER BED DOMAIN-CONTAINING PROTEIN 39"/>
    <property type="match status" value="1"/>
</dbReference>
<dbReference type="InterPro" id="IPR052035">
    <property type="entry name" value="ZnF_BED_domain_contain"/>
</dbReference>
<dbReference type="EMBL" id="JABEZY010000011">
    <property type="protein sequence ID" value="MBA0749203.1"/>
    <property type="molecule type" value="Genomic_DNA"/>
</dbReference>
<evidence type="ECO:0000256" key="6">
    <source>
        <dbReference type="ARBA" id="ARBA00023125"/>
    </source>
</evidence>
<keyword evidence="3 9" id="KW-0863">Zinc-finger</keyword>
<evidence type="ECO:0000313" key="12">
    <source>
        <dbReference type="Proteomes" id="UP000593579"/>
    </source>
</evidence>
<comment type="caution">
    <text evidence="11">The sequence shown here is derived from an EMBL/GenBank/DDBJ whole genome shotgun (WGS) entry which is preliminary data.</text>
</comment>
<keyword evidence="6" id="KW-0238">DNA-binding</keyword>
<dbReference type="Proteomes" id="UP000593579">
    <property type="component" value="Unassembled WGS sequence"/>
</dbReference>
<feature type="non-terminal residue" evidence="11">
    <location>
        <position position="397"/>
    </location>
</feature>
<feature type="domain" description="BED-type" evidence="10">
    <location>
        <begin position="25"/>
        <end position="82"/>
    </location>
</feature>
<dbReference type="GO" id="GO:0009791">
    <property type="term" value="P:post-embryonic development"/>
    <property type="evidence" value="ECO:0007669"/>
    <property type="project" value="UniProtKB-ARBA"/>
</dbReference>
<keyword evidence="8" id="KW-0539">Nucleus</keyword>
<keyword evidence="5" id="KW-0805">Transcription regulation</keyword>
<dbReference type="GO" id="GO:0008270">
    <property type="term" value="F:zinc ion binding"/>
    <property type="evidence" value="ECO:0007669"/>
    <property type="project" value="UniProtKB-KW"/>
</dbReference>
<dbReference type="InterPro" id="IPR003656">
    <property type="entry name" value="Znf_BED"/>
</dbReference>
<dbReference type="OrthoDB" id="2610923at2759"/>
<sequence>MANLNTPILVDDFNEYEIALKFQKSTTSKVWDEMAKLECENKDELKAQCNQCNTIFSVKSSNGTSHLRRHLNSCLEKFIKEVTQYTITTQPSLRSGLSIKTYKFDAYECRQVVYTFLVYGKHSFRIVEELGFRYMMSIASPNFKNISRHTTARDVLMYYAKERDHVKEELAKAPSLICLTYDNCNFEHTNDEYICIIAHWVDKDTHASDFMQTILRNFKLLFDKYVKNFKCTSSSLVGSFNVSNNDPVNSSLHQLNVNRADLGGEYDESDDYNRYLSESNTKSEKSMLNIYLEELELELNSQIDVLDYWSKTSIQYHELSLLARYLLAIPISTVAFELAFSMRKKIITLLKSSHKPKLVQAVVDYVKAKMLLLQLRIDIVQKNHINNVVRRSFSFEK</sequence>
<evidence type="ECO:0000256" key="1">
    <source>
        <dbReference type="ARBA" id="ARBA00004123"/>
    </source>
</evidence>
<evidence type="ECO:0000256" key="2">
    <source>
        <dbReference type="ARBA" id="ARBA00022723"/>
    </source>
</evidence>